<protein>
    <submittedName>
        <fullName evidence="1">Uncharacterized protein</fullName>
    </submittedName>
</protein>
<name>A0A820L0A9_9BILA</name>
<proteinExistence type="predicted"/>
<sequence length="35" mass="3890">VIIVTLAFAVCWLPIHILELMKCANSSILYSLVQS</sequence>
<organism evidence="1 2">
    <name type="scientific">Rotaria sordida</name>
    <dbReference type="NCBI Taxonomy" id="392033"/>
    <lineage>
        <taxon>Eukaryota</taxon>
        <taxon>Metazoa</taxon>
        <taxon>Spiralia</taxon>
        <taxon>Gnathifera</taxon>
        <taxon>Rotifera</taxon>
        <taxon>Eurotatoria</taxon>
        <taxon>Bdelloidea</taxon>
        <taxon>Philodinida</taxon>
        <taxon>Philodinidae</taxon>
        <taxon>Rotaria</taxon>
    </lineage>
</organism>
<dbReference type="AlphaFoldDB" id="A0A820L0A9"/>
<gene>
    <name evidence="1" type="ORF">FNK824_LOCUS42253</name>
</gene>
<accession>A0A820L0A9</accession>
<evidence type="ECO:0000313" key="2">
    <source>
        <dbReference type="Proteomes" id="UP000663874"/>
    </source>
</evidence>
<feature type="non-terminal residue" evidence="1">
    <location>
        <position position="1"/>
    </location>
</feature>
<reference evidence="1" key="1">
    <citation type="submission" date="2021-02" db="EMBL/GenBank/DDBJ databases">
        <authorList>
            <person name="Nowell W R."/>
        </authorList>
    </citation>
    <scope>NUCLEOTIDE SEQUENCE</scope>
</reference>
<comment type="caution">
    <text evidence="1">The sequence shown here is derived from an EMBL/GenBank/DDBJ whole genome shotgun (WGS) entry which is preliminary data.</text>
</comment>
<evidence type="ECO:0000313" key="1">
    <source>
        <dbReference type="EMBL" id="CAF4348323.1"/>
    </source>
</evidence>
<feature type="non-terminal residue" evidence="1">
    <location>
        <position position="35"/>
    </location>
</feature>
<dbReference type="Proteomes" id="UP000663874">
    <property type="component" value="Unassembled WGS sequence"/>
</dbReference>
<dbReference type="EMBL" id="CAJOBE010048142">
    <property type="protein sequence ID" value="CAF4348323.1"/>
    <property type="molecule type" value="Genomic_DNA"/>
</dbReference>